<dbReference type="GO" id="GO:0006260">
    <property type="term" value="P:DNA replication"/>
    <property type="evidence" value="ECO:0007669"/>
    <property type="project" value="InterPro"/>
</dbReference>
<dbReference type="InterPro" id="IPR006054">
    <property type="entry name" value="DnaQ"/>
</dbReference>
<dbReference type="Proteomes" id="UP000182977">
    <property type="component" value="Chromosome I"/>
</dbReference>
<evidence type="ECO:0000259" key="2">
    <source>
        <dbReference type="PROSITE" id="PS50164"/>
    </source>
</evidence>
<dbReference type="OrthoDB" id="9803913at2"/>
<reference evidence="4" key="1">
    <citation type="submission" date="2016-10" db="EMBL/GenBank/DDBJ databases">
        <authorList>
            <person name="Varghese N."/>
            <person name="Submissions S."/>
        </authorList>
    </citation>
    <scope>NUCLEOTIDE SEQUENCE [LARGE SCALE GENOMIC DNA]</scope>
    <source>
        <strain evidence="4">DSM 45079</strain>
    </source>
</reference>
<dbReference type="PROSITE" id="PS50164">
    <property type="entry name" value="GIY_YIG"/>
    <property type="match status" value="1"/>
</dbReference>
<dbReference type="GO" id="GO:0006289">
    <property type="term" value="P:nucleotide-excision repair"/>
    <property type="evidence" value="ECO:0007669"/>
    <property type="project" value="InterPro"/>
</dbReference>
<dbReference type="RefSeq" id="WP_046770624.1">
    <property type="nucleotide sequence ID" value="NZ_LBMC01000023.1"/>
</dbReference>
<organism evidence="3 4">
    <name type="scientific">Jiangella alkaliphila</name>
    <dbReference type="NCBI Taxonomy" id="419479"/>
    <lineage>
        <taxon>Bacteria</taxon>
        <taxon>Bacillati</taxon>
        <taxon>Actinomycetota</taxon>
        <taxon>Actinomycetes</taxon>
        <taxon>Jiangellales</taxon>
        <taxon>Jiangellaceae</taxon>
        <taxon>Jiangella</taxon>
    </lineage>
</organism>
<dbReference type="Pfam" id="PF01541">
    <property type="entry name" value="GIY-YIG"/>
    <property type="match status" value="1"/>
</dbReference>
<keyword evidence="4" id="KW-1185">Reference proteome</keyword>
<dbReference type="SUPFAM" id="SSF53098">
    <property type="entry name" value="Ribonuclease H-like"/>
    <property type="match status" value="1"/>
</dbReference>
<dbReference type="InterPro" id="IPR035901">
    <property type="entry name" value="GIY-YIG_endonuc_sf"/>
</dbReference>
<dbReference type="InterPro" id="IPR012337">
    <property type="entry name" value="RNaseH-like_sf"/>
</dbReference>
<protein>
    <submittedName>
        <fullName evidence="3">DNA polymerase-3 subunit epsilon</fullName>
    </submittedName>
</protein>
<keyword evidence="1" id="KW-0378">Hydrolase</keyword>
<evidence type="ECO:0000313" key="4">
    <source>
        <dbReference type="Proteomes" id="UP000182977"/>
    </source>
</evidence>
<dbReference type="SMART" id="SM00465">
    <property type="entry name" value="GIYc"/>
    <property type="match status" value="1"/>
</dbReference>
<keyword evidence="1" id="KW-0269">Exonuclease</keyword>
<dbReference type="SUPFAM" id="SSF82771">
    <property type="entry name" value="GIY-YIG endonuclease"/>
    <property type="match status" value="1"/>
</dbReference>
<dbReference type="PANTHER" id="PTHR30562">
    <property type="entry name" value="UVRC/OXIDOREDUCTASE"/>
    <property type="match status" value="1"/>
</dbReference>
<dbReference type="STRING" id="419479.SAMN04488563_3607"/>
<dbReference type="InterPro" id="IPR050066">
    <property type="entry name" value="UvrABC_protein_C"/>
</dbReference>
<dbReference type="CDD" id="cd10434">
    <property type="entry name" value="GIY-YIG_UvrC_Cho"/>
    <property type="match status" value="1"/>
</dbReference>
<dbReference type="InterPro" id="IPR013520">
    <property type="entry name" value="Ribonucl_H"/>
</dbReference>
<dbReference type="GO" id="GO:0003677">
    <property type="term" value="F:DNA binding"/>
    <property type="evidence" value="ECO:0007669"/>
    <property type="project" value="InterPro"/>
</dbReference>
<dbReference type="Pfam" id="PF00929">
    <property type="entry name" value="RNase_T"/>
    <property type="match status" value="1"/>
</dbReference>
<gene>
    <name evidence="3" type="ORF">SAMN04488563_3607</name>
</gene>
<dbReference type="NCBIfam" id="NF005907">
    <property type="entry name" value="PRK07883.1-5"/>
    <property type="match status" value="1"/>
</dbReference>
<dbReference type="GO" id="GO:0009380">
    <property type="term" value="C:excinuclease repair complex"/>
    <property type="evidence" value="ECO:0007669"/>
    <property type="project" value="TreeGrafter"/>
</dbReference>
<dbReference type="NCBIfam" id="NF005905">
    <property type="entry name" value="PRK07883.1-3"/>
    <property type="match status" value="1"/>
</dbReference>
<dbReference type="FunFam" id="3.30.420.10:FF:000045">
    <property type="entry name" value="3'-5' exonuclease DinG"/>
    <property type="match status" value="1"/>
</dbReference>
<dbReference type="AlphaFoldDB" id="A0A1H2KAA6"/>
<evidence type="ECO:0000313" key="3">
    <source>
        <dbReference type="EMBL" id="SDU65650.1"/>
    </source>
</evidence>
<dbReference type="InterPro" id="IPR036397">
    <property type="entry name" value="RNaseH_sf"/>
</dbReference>
<dbReference type="NCBIfam" id="TIGR00573">
    <property type="entry name" value="dnaq"/>
    <property type="match status" value="1"/>
</dbReference>
<dbReference type="GO" id="GO:0003887">
    <property type="term" value="F:DNA-directed DNA polymerase activity"/>
    <property type="evidence" value="ECO:0007669"/>
    <property type="project" value="InterPro"/>
</dbReference>
<dbReference type="SMART" id="SM00479">
    <property type="entry name" value="EXOIII"/>
    <property type="match status" value="1"/>
</dbReference>
<accession>A0A1H2KAA6</accession>
<dbReference type="InterPro" id="IPR000305">
    <property type="entry name" value="GIY-YIG_endonuc"/>
</dbReference>
<sequence>MTAVAIQGTLDEIGMPLVSTTFVVVDLETTGGAPDGNEITEIGAVKVRGGEVVGEFDSLVRPSSAIPPFIAVLTGITDLMVAGAPRIQSVLPAFLEFARGSVIVAHNAPFDVGFLKAACEVTGTHWPTFQVLDTARLARRVLSRDEARDCKLSTLARLFRASTTPNHRALADARATVDVLHGLFERLGNVGVHTVEELALWQSKVTVAQRQKRHLSEQLPHAPGVYMFTAPDGETLYVGKSKDMRTRVRTYFTASETRPRMTEMVSIATGVTGIQCATPLEAEVRELRLIAERKPRYNRRSRFPERGSWLKLTVEAFPRLSLVRQVRDDGSAYLGPFGSRRIAEAAMTAVHEAVPIRQCTQRLSASPSSSACILADMGRCGAPCTGAESATEYAVHVDQVRQAFTGDPGPLVRRLLERITALAGQERYEEAAVRRDRLATLVRSLVRSQRMASLASVPQLVAARRREVGGWELHVVRHGRLAGAEVTPPGVDPRPAVEALVATAETVQPAPVPLPAATAEETECVLRWLDTPGTRLVRVDGVWSLPWPSAAGYTAVADARDDDQRAARPFADRRPLRPLH</sequence>
<dbReference type="PANTHER" id="PTHR30562:SF1">
    <property type="entry name" value="UVRABC SYSTEM PROTEIN C"/>
    <property type="match status" value="1"/>
</dbReference>
<dbReference type="Gene3D" id="3.40.1440.10">
    <property type="entry name" value="GIY-YIG endonuclease"/>
    <property type="match status" value="1"/>
</dbReference>
<dbReference type="GO" id="GO:0004527">
    <property type="term" value="F:exonuclease activity"/>
    <property type="evidence" value="ECO:0007669"/>
    <property type="project" value="UniProtKB-KW"/>
</dbReference>
<dbReference type="Gene3D" id="3.30.420.10">
    <property type="entry name" value="Ribonuclease H-like superfamily/Ribonuclease H"/>
    <property type="match status" value="1"/>
</dbReference>
<name>A0A1H2KAA6_9ACTN</name>
<proteinExistence type="predicted"/>
<feature type="domain" description="GIY-YIG" evidence="2">
    <location>
        <begin position="221"/>
        <end position="299"/>
    </location>
</feature>
<dbReference type="InterPro" id="IPR047296">
    <property type="entry name" value="GIY-YIG_UvrC_Cho"/>
</dbReference>
<dbReference type="CDD" id="cd06127">
    <property type="entry name" value="DEDDh"/>
    <property type="match status" value="1"/>
</dbReference>
<keyword evidence="1" id="KW-0540">Nuclease</keyword>
<evidence type="ECO:0000256" key="1">
    <source>
        <dbReference type="ARBA" id="ARBA00022839"/>
    </source>
</evidence>
<dbReference type="EMBL" id="LT629791">
    <property type="protein sequence ID" value="SDU65650.1"/>
    <property type="molecule type" value="Genomic_DNA"/>
</dbReference>